<dbReference type="GO" id="GO:0000822">
    <property type="term" value="F:inositol hexakisphosphate binding"/>
    <property type="evidence" value="ECO:0007669"/>
    <property type="project" value="TreeGrafter"/>
</dbReference>
<evidence type="ECO:0000259" key="13">
    <source>
        <dbReference type="PROSITE" id="PS51382"/>
    </source>
</evidence>
<dbReference type="PANTHER" id="PTHR10783">
    <property type="entry name" value="XENOTROPIC AND POLYTROPIC RETROVIRUS RECEPTOR 1-RELATED"/>
    <property type="match status" value="1"/>
</dbReference>
<evidence type="ECO:0000256" key="6">
    <source>
        <dbReference type="ARBA" id="ARBA00022692"/>
    </source>
</evidence>
<dbReference type="InterPro" id="IPR004342">
    <property type="entry name" value="EXS_C"/>
</dbReference>
<evidence type="ECO:0000259" key="12">
    <source>
        <dbReference type="PROSITE" id="PS51380"/>
    </source>
</evidence>
<dbReference type="GO" id="GO:0006817">
    <property type="term" value="P:phosphate ion transport"/>
    <property type="evidence" value="ECO:0007669"/>
    <property type="project" value="UniProtKB-KW"/>
</dbReference>
<keyword evidence="15" id="KW-1185">Reference proteome</keyword>
<feature type="transmembrane region" description="Helical" evidence="11">
    <location>
        <begin position="531"/>
        <end position="552"/>
    </location>
</feature>
<gene>
    <name evidence="14" type="ORF">EZV62_015416</name>
</gene>
<dbReference type="GO" id="GO:0005886">
    <property type="term" value="C:plasma membrane"/>
    <property type="evidence" value="ECO:0007669"/>
    <property type="project" value="UniProtKB-SubCell"/>
</dbReference>
<feature type="region of interest" description="Disordered" evidence="10">
    <location>
        <begin position="190"/>
        <end position="209"/>
    </location>
</feature>
<keyword evidence="5" id="KW-0592">Phosphate transport</keyword>
<reference evidence="15" key="1">
    <citation type="journal article" date="2019" name="Gigascience">
        <title>De novo genome assembly of the endangered Acer yangbiense, a plant species with extremely small populations endemic to Yunnan Province, China.</title>
        <authorList>
            <person name="Yang J."/>
            <person name="Wariss H.M."/>
            <person name="Tao L."/>
            <person name="Zhang R."/>
            <person name="Yun Q."/>
            <person name="Hollingsworth P."/>
            <person name="Dao Z."/>
            <person name="Luo G."/>
            <person name="Guo H."/>
            <person name="Ma Y."/>
            <person name="Sun W."/>
        </authorList>
    </citation>
    <scope>NUCLEOTIDE SEQUENCE [LARGE SCALE GENOMIC DNA]</scope>
    <source>
        <strain evidence="15">cv. Malutang</strain>
    </source>
</reference>
<keyword evidence="6 11" id="KW-0812">Transmembrane</keyword>
<feature type="domain" description="SPX" evidence="13">
    <location>
        <begin position="1"/>
        <end position="356"/>
    </location>
</feature>
<evidence type="ECO:0000256" key="2">
    <source>
        <dbReference type="ARBA" id="ARBA00009665"/>
    </source>
</evidence>
<accession>A0A5C7HKN2</accession>
<evidence type="ECO:0000256" key="5">
    <source>
        <dbReference type="ARBA" id="ARBA00022592"/>
    </source>
</evidence>
<dbReference type="GO" id="GO:0005802">
    <property type="term" value="C:trans-Golgi network"/>
    <property type="evidence" value="ECO:0007669"/>
    <property type="project" value="TreeGrafter"/>
</dbReference>
<feature type="transmembrane region" description="Helical" evidence="11">
    <location>
        <begin position="490"/>
        <end position="511"/>
    </location>
</feature>
<dbReference type="Proteomes" id="UP000323000">
    <property type="component" value="Chromosome 7"/>
</dbReference>
<name>A0A5C7HKN2_9ROSI</name>
<comment type="caution">
    <text evidence="14">The sequence shown here is derived from an EMBL/GenBank/DDBJ whole genome shotgun (WGS) entry which is preliminary data.</text>
</comment>
<feature type="domain" description="EXS" evidence="12">
    <location>
        <begin position="615"/>
        <end position="810"/>
    </location>
</feature>
<protein>
    <recommendedName>
        <fullName evidence="16">SPX domain-containing protein</fullName>
    </recommendedName>
</protein>
<comment type="similarity">
    <text evidence="2">Belongs to the SYG1 (TC 2.A.94) family.</text>
</comment>
<comment type="function">
    <text evidence="9">May transport inorganic phosphate (Pi).</text>
</comment>
<keyword evidence="4" id="KW-1003">Cell membrane</keyword>
<feature type="transmembrane region" description="Helical" evidence="11">
    <location>
        <begin position="407"/>
        <end position="430"/>
    </location>
</feature>
<keyword evidence="3" id="KW-0813">Transport</keyword>
<feature type="transmembrane region" description="Helical" evidence="11">
    <location>
        <begin position="726"/>
        <end position="746"/>
    </location>
</feature>
<evidence type="ECO:0000256" key="9">
    <source>
        <dbReference type="ARBA" id="ARBA00043939"/>
    </source>
</evidence>
<evidence type="ECO:0000313" key="14">
    <source>
        <dbReference type="EMBL" id="TXG57587.1"/>
    </source>
</evidence>
<proteinExistence type="inferred from homology"/>
<dbReference type="AlphaFoldDB" id="A0A5C7HKN2"/>
<evidence type="ECO:0000256" key="3">
    <source>
        <dbReference type="ARBA" id="ARBA00022448"/>
    </source>
</evidence>
<evidence type="ECO:0000256" key="7">
    <source>
        <dbReference type="ARBA" id="ARBA00022989"/>
    </source>
</evidence>
<feature type="compositionally biased region" description="Low complexity" evidence="10">
    <location>
        <begin position="191"/>
        <end position="202"/>
    </location>
</feature>
<dbReference type="Pfam" id="PF03124">
    <property type="entry name" value="EXS"/>
    <property type="match status" value="1"/>
</dbReference>
<feature type="transmembrane region" description="Helical" evidence="11">
    <location>
        <begin position="450"/>
        <end position="470"/>
    </location>
</feature>
<dbReference type="CDD" id="cd14476">
    <property type="entry name" value="SPX_PHO1_like"/>
    <property type="match status" value="1"/>
</dbReference>
<keyword evidence="7 11" id="KW-1133">Transmembrane helix</keyword>
<evidence type="ECO:0000256" key="1">
    <source>
        <dbReference type="ARBA" id="ARBA00004651"/>
    </source>
</evidence>
<organism evidence="14 15">
    <name type="scientific">Acer yangbiense</name>
    <dbReference type="NCBI Taxonomy" id="1000413"/>
    <lineage>
        <taxon>Eukaryota</taxon>
        <taxon>Viridiplantae</taxon>
        <taxon>Streptophyta</taxon>
        <taxon>Embryophyta</taxon>
        <taxon>Tracheophyta</taxon>
        <taxon>Spermatophyta</taxon>
        <taxon>Magnoliopsida</taxon>
        <taxon>eudicotyledons</taxon>
        <taxon>Gunneridae</taxon>
        <taxon>Pentapetalae</taxon>
        <taxon>rosids</taxon>
        <taxon>malvids</taxon>
        <taxon>Sapindales</taxon>
        <taxon>Sapindaceae</taxon>
        <taxon>Hippocastanoideae</taxon>
        <taxon>Acereae</taxon>
        <taxon>Acer</taxon>
    </lineage>
</organism>
<evidence type="ECO:0008006" key="16">
    <source>
        <dbReference type="Google" id="ProtNLM"/>
    </source>
</evidence>
<sequence>MKFGKEFAAQLVNEWQEAYMDYNYLKKLLKDVLNFRQKSTSYPISAGSSLKRKVSLYRAFSGLTKYRYPRGSPKKNSTSERNEQDAVILVSSDELGDHHQGPNGGKYSKTKFLMSNDDGAEYELVFFRRLDDEFNKVVSFYKNKMDEVVSEADELSKQMDAFIAMRITVDDPLLGGVSMLNLASNGGGGDSSVSASVHSNNGRKPGKGATQNGNQFFQISLYLNILKTLILCVKYEEELHLSTIQEVEMSSEEHSVDMDSFMPASLEVLDRVKININHETPVSTLKGVLMGSKSDIPLSKSKLKRTEQLMTQAFVEFYRKLRLLKSYCFLNQMAFSKIMKKYDKITSRNASKAYLEMVDKSYLGSCDEVTKLMERVEDTFVKHFTNGNHSKGMDTLRPKARKETHSITFFLGCFFGFSLALLAAIIVAIHARDVLHSPGRNQYMENIFPLYSLFGYILLHMIMYAGNIYFWKLYRVNYSFIFGFKPGTELGYRAVLLSSSVLCVLMLGGVLSNLDMEMDPRTKSFEAITELVPLGLLLVVMLITFCPFNIIYRSSRFFFIRCTFHCICAPLYKVTLPDFFLADQFTSQVQALRSLEFYVCYYGWGDFKRRSNNCSGSQFFDTFYLVLGIVPSWIRFLQCLRRLLEEKDGMHGLNGLKYLSTIVAVSTRTISELWPGNSWLILAATSSGVATIANTYWDIVMDWGLLRRDSKNRWLRDKLILTNRRFYFIAMVLNVILRLAWMQSVLGFREAPFLHRKALVAIVASLEIIRRGIWNFFRLENEHLNNVGKYRAFKSVPLPFNYDDENGDECMKNKS</sequence>
<keyword evidence="8 11" id="KW-0472">Membrane</keyword>
<evidence type="ECO:0000256" key="8">
    <source>
        <dbReference type="ARBA" id="ARBA00023136"/>
    </source>
</evidence>
<dbReference type="InterPro" id="IPR034092">
    <property type="entry name" value="PHO1_SPX"/>
</dbReference>
<dbReference type="PROSITE" id="PS51380">
    <property type="entry name" value="EXS"/>
    <property type="match status" value="1"/>
</dbReference>
<dbReference type="PANTHER" id="PTHR10783:SF124">
    <property type="entry name" value="PHOSPHATE TRANSPORTER PHO1 HOMOLOG 9"/>
    <property type="match status" value="1"/>
</dbReference>
<evidence type="ECO:0000256" key="11">
    <source>
        <dbReference type="SAM" id="Phobius"/>
    </source>
</evidence>
<dbReference type="OrthoDB" id="9970435at2759"/>
<evidence type="ECO:0000313" key="15">
    <source>
        <dbReference type="Proteomes" id="UP000323000"/>
    </source>
</evidence>
<evidence type="ECO:0000256" key="10">
    <source>
        <dbReference type="SAM" id="MobiDB-lite"/>
    </source>
</evidence>
<comment type="subcellular location">
    <subcellularLocation>
        <location evidence="1">Cell membrane</location>
        <topology evidence="1">Multi-pass membrane protein</topology>
    </subcellularLocation>
</comment>
<dbReference type="EMBL" id="VAHF01000007">
    <property type="protein sequence ID" value="TXG57587.1"/>
    <property type="molecule type" value="Genomic_DNA"/>
</dbReference>
<dbReference type="GO" id="GO:0016036">
    <property type="term" value="P:cellular response to phosphate starvation"/>
    <property type="evidence" value="ECO:0007669"/>
    <property type="project" value="TreeGrafter"/>
</dbReference>
<evidence type="ECO:0000256" key="4">
    <source>
        <dbReference type="ARBA" id="ARBA00022475"/>
    </source>
</evidence>
<dbReference type="PROSITE" id="PS51382">
    <property type="entry name" value="SPX"/>
    <property type="match status" value="1"/>
</dbReference>
<dbReference type="InterPro" id="IPR004331">
    <property type="entry name" value="SPX_dom"/>
</dbReference>
<dbReference type="Pfam" id="PF03105">
    <property type="entry name" value="SPX"/>
    <property type="match status" value="1"/>
</dbReference>